<organism evidence="2">
    <name type="scientific">Arundo donax</name>
    <name type="common">Giant reed</name>
    <name type="synonym">Donax arundinaceus</name>
    <dbReference type="NCBI Taxonomy" id="35708"/>
    <lineage>
        <taxon>Eukaryota</taxon>
        <taxon>Viridiplantae</taxon>
        <taxon>Streptophyta</taxon>
        <taxon>Embryophyta</taxon>
        <taxon>Tracheophyta</taxon>
        <taxon>Spermatophyta</taxon>
        <taxon>Magnoliopsida</taxon>
        <taxon>Liliopsida</taxon>
        <taxon>Poales</taxon>
        <taxon>Poaceae</taxon>
        <taxon>PACMAD clade</taxon>
        <taxon>Arundinoideae</taxon>
        <taxon>Arundineae</taxon>
        <taxon>Arundo</taxon>
    </lineage>
</organism>
<feature type="compositionally biased region" description="Basic residues" evidence="1">
    <location>
        <begin position="74"/>
        <end position="83"/>
    </location>
</feature>
<sequence>MDLSKTFQLPCDALVVSPRRREGARWCAGKKARRWIVGMKRGPPASKRCGAAFASPDASSTGAFGHRGRGGEARRRRMRRSAVRRQAEEGGTGDAGR</sequence>
<proteinExistence type="predicted"/>
<dbReference type="EMBL" id="GBRH01264508">
    <property type="protein sequence ID" value="JAD33387.1"/>
    <property type="molecule type" value="Transcribed_RNA"/>
</dbReference>
<protein>
    <submittedName>
        <fullName evidence="2">Uncharacterized protein</fullName>
    </submittedName>
</protein>
<accession>A0A0A8ZET0</accession>
<evidence type="ECO:0000256" key="1">
    <source>
        <dbReference type="SAM" id="MobiDB-lite"/>
    </source>
</evidence>
<dbReference type="AlphaFoldDB" id="A0A0A8ZET0"/>
<evidence type="ECO:0000313" key="2">
    <source>
        <dbReference type="EMBL" id="JAD33387.1"/>
    </source>
</evidence>
<reference evidence="2" key="1">
    <citation type="submission" date="2014-09" db="EMBL/GenBank/DDBJ databases">
        <authorList>
            <person name="Magalhaes I.L.F."/>
            <person name="Oliveira U."/>
            <person name="Santos F.R."/>
            <person name="Vidigal T.H.D.A."/>
            <person name="Brescovit A.D."/>
            <person name="Santos A.J."/>
        </authorList>
    </citation>
    <scope>NUCLEOTIDE SEQUENCE</scope>
    <source>
        <tissue evidence="2">Shoot tissue taken approximately 20 cm above the soil surface</tissue>
    </source>
</reference>
<name>A0A0A8ZET0_ARUDO</name>
<reference evidence="2" key="2">
    <citation type="journal article" date="2015" name="Data Brief">
        <title>Shoot transcriptome of the giant reed, Arundo donax.</title>
        <authorList>
            <person name="Barrero R.A."/>
            <person name="Guerrero F.D."/>
            <person name="Moolhuijzen P."/>
            <person name="Goolsby J.A."/>
            <person name="Tidwell J."/>
            <person name="Bellgard S.E."/>
            <person name="Bellgard M.I."/>
        </authorList>
    </citation>
    <scope>NUCLEOTIDE SEQUENCE</scope>
    <source>
        <tissue evidence="2">Shoot tissue taken approximately 20 cm above the soil surface</tissue>
    </source>
</reference>
<feature type="region of interest" description="Disordered" evidence="1">
    <location>
        <begin position="45"/>
        <end position="97"/>
    </location>
</feature>